<dbReference type="InterPro" id="IPR036823">
    <property type="entry name" value="Ribosomal_uS7_dom_sf"/>
</dbReference>
<organism evidence="4">
    <name type="scientific">Brassica campestris</name>
    <name type="common">Field mustard</name>
    <dbReference type="NCBI Taxonomy" id="3711"/>
    <lineage>
        <taxon>Eukaryota</taxon>
        <taxon>Viridiplantae</taxon>
        <taxon>Streptophyta</taxon>
        <taxon>Embryophyta</taxon>
        <taxon>Tracheophyta</taxon>
        <taxon>Spermatophyta</taxon>
        <taxon>Magnoliopsida</taxon>
        <taxon>eudicotyledons</taxon>
        <taxon>Gunneridae</taxon>
        <taxon>Pentapetalae</taxon>
        <taxon>rosids</taxon>
        <taxon>malvids</taxon>
        <taxon>Brassicales</taxon>
        <taxon>Brassicaceae</taxon>
        <taxon>Brassiceae</taxon>
        <taxon>Brassica</taxon>
    </lineage>
</organism>
<evidence type="ECO:0000256" key="1">
    <source>
        <dbReference type="ARBA" id="ARBA00007151"/>
    </source>
</evidence>
<reference evidence="4" key="1">
    <citation type="submission" date="2018-11" db="EMBL/GenBank/DDBJ databases">
        <authorList>
            <consortium name="Genoscope - CEA"/>
            <person name="William W."/>
        </authorList>
    </citation>
    <scope>NUCLEOTIDE SEQUENCE</scope>
</reference>
<accession>A0A3P6D0X6</accession>
<dbReference type="SUPFAM" id="SSF47973">
    <property type="entry name" value="Ribosomal protein S7"/>
    <property type="match status" value="1"/>
</dbReference>
<protein>
    <submittedName>
        <fullName evidence="4">Uncharacterized protein</fullName>
    </submittedName>
</protein>
<evidence type="ECO:0000256" key="3">
    <source>
        <dbReference type="ARBA" id="ARBA00023274"/>
    </source>
</evidence>
<name>A0A3P6D0X6_BRACM</name>
<keyword evidence="2" id="KW-0689">Ribosomal protein</keyword>
<dbReference type="GO" id="GO:1990904">
    <property type="term" value="C:ribonucleoprotein complex"/>
    <property type="evidence" value="ECO:0007669"/>
    <property type="project" value="UniProtKB-KW"/>
</dbReference>
<dbReference type="EMBL" id="LR031602">
    <property type="protein sequence ID" value="VDD24727.1"/>
    <property type="molecule type" value="Genomic_DNA"/>
</dbReference>
<comment type="similarity">
    <text evidence="1">Belongs to the universal ribosomal protein uS7 family.</text>
</comment>
<proteinExistence type="inferred from homology"/>
<evidence type="ECO:0000313" key="4">
    <source>
        <dbReference type="EMBL" id="VDD24727.1"/>
    </source>
</evidence>
<keyword evidence="3" id="KW-0687">Ribonucleoprotein</keyword>
<sequence length="42" mass="4881">MAFKLSSELVDAAKGSGDAIRKKKRLIEWQRQIERLHIFVNP</sequence>
<evidence type="ECO:0000256" key="2">
    <source>
        <dbReference type="ARBA" id="ARBA00022980"/>
    </source>
</evidence>
<dbReference type="GO" id="GO:0005840">
    <property type="term" value="C:ribosome"/>
    <property type="evidence" value="ECO:0007669"/>
    <property type="project" value="UniProtKB-KW"/>
</dbReference>
<gene>
    <name evidence="4" type="ORF">BRASC59T46539Z</name>
</gene>
<dbReference type="AlphaFoldDB" id="A0A3P6D0X6"/>